<keyword evidence="3" id="KW-1185">Reference proteome</keyword>
<reference evidence="2 3" key="1">
    <citation type="submission" date="2024-10" db="EMBL/GenBank/DDBJ databases">
        <title>The Natural Products Discovery Center: Release of the First 8490 Sequenced Strains for Exploring Actinobacteria Biosynthetic Diversity.</title>
        <authorList>
            <person name="Kalkreuter E."/>
            <person name="Kautsar S.A."/>
            <person name="Yang D."/>
            <person name="Bader C.D."/>
            <person name="Teijaro C.N."/>
            <person name="Fluegel L."/>
            <person name="Davis C.M."/>
            <person name="Simpson J.R."/>
            <person name="Lauterbach L."/>
            <person name="Steele A.D."/>
            <person name="Gui C."/>
            <person name="Meng S."/>
            <person name="Li G."/>
            <person name="Viehrig K."/>
            <person name="Ye F."/>
            <person name="Su P."/>
            <person name="Kiefer A.F."/>
            <person name="Nichols A."/>
            <person name="Cepeda A.J."/>
            <person name="Yan W."/>
            <person name="Fan B."/>
            <person name="Jiang Y."/>
            <person name="Adhikari A."/>
            <person name="Zheng C.-J."/>
            <person name="Schuster L."/>
            <person name="Cowan T.M."/>
            <person name="Smanski M.J."/>
            <person name="Chevrette M.G."/>
            <person name="De Carvalho L.P.S."/>
            <person name="Shen B."/>
        </authorList>
    </citation>
    <scope>NUCLEOTIDE SEQUENCE [LARGE SCALE GENOMIC DNA]</scope>
    <source>
        <strain evidence="2 3">NPDC020295</strain>
    </source>
</reference>
<keyword evidence="2" id="KW-0378">Hydrolase</keyword>
<dbReference type="Gene3D" id="3.90.850.10">
    <property type="entry name" value="Fumarylacetoacetase-like, C-terminal domain"/>
    <property type="match status" value="1"/>
</dbReference>
<dbReference type="Proteomes" id="UP001611397">
    <property type="component" value="Unassembled WGS sequence"/>
</dbReference>
<sequence>MSTVEVRQDGSTSDMIFCFFELVRDLSHFMVPTLRRRDPYRDPAGVALGLPGTPYLRAGDVVDVEIDGLGRRQQTFQEV</sequence>
<evidence type="ECO:0000313" key="2">
    <source>
        <dbReference type="EMBL" id="MFI2160267.1"/>
    </source>
</evidence>
<organism evidence="2 3">
    <name type="scientific">Streptomyces olivaceoviridis</name>
    <name type="common">Streptomyces corchorusii</name>
    <dbReference type="NCBI Taxonomy" id="1921"/>
    <lineage>
        <taxon>Bacteria</taxon>
        <taxon>Bacillati</taxon>
        <taxon>Actinomycetota</taxon>
        <taxon>Actinomycetes</taxon>
        <taxon>Kitasatosporales</taxon>
        <taxon>Streptomycetaceae</taxon>
        <taxon>Streptomyces</taxon>
    </lineage>
</organism>
<proteinExistence type="predicted"/>
<dbReference type="Pfam" id="PF01557">
    <property type="entry name" value="FAA_hydrolase"/>
    <property type="match status" value="1"/>
</dbReference>
<protein>
    <submittedName>
        <fullName evidence="2">Fumarylacetoacetate hydrolase family protein</fullName>
    </submittedName>
</protein>
<evidence type="ECO:0000259" key="1">
    <source>
        <dbReference type="Pfam" id="PF01557"/>
    </source>
</evidence>
<dbReference type="EMBL" id="JBIRWM010000018">
    <property type="protein sequence ID" value="MFI2160267.1"/>
    <property type="molecule type" value="Genomic_DNA"/>
</dbReference>
<accession>A0ABW7VFV9</accession>
<gene>
    <name evidence="2" type="ORF">ACH49L_32020</name>
</gene>
<dbReference type="InterPro" id="IPR036663">
    <property type="entry name" value="Fumarylacetoacetase_C_sf"/>
</dbReference>
<dbReference type="SUPFAM" id="SSF56529">
    <property type="entry name" value="FAH"/>
    <property type="match status" value="1"/>
</dbReference>
<evidence type="ECO:0000313" key="3">
    <source>
        <dbReference type="Proteomes" id="UP001611397"/>
    </source>
</evidence>
<dbReference type="RefSeq" id="WP_398781076.1">
    <property type="nucleotide sequence ID" value="NZ_JBIRUT010000008.1"/>
</dbReference>
<feature type="domain" description="Fumarylacetoacetase-like C-terminal" evidence="1">
    <location>
        <begin position="5"/>
        <end position="76"/>
    </location>
</feature>
<dbReference type="GO" id="GO:0016787">
    <property type="term" value="F:hydrolase activity"/>
    <property type="evidence" value="ECO:0007669"/>
    <property type="project" value="UniProtKB-KW"/>
</dbReference>
<comment type="caution">
    <text evidence="2">The sequence shown here is derived from an EMBL/GenBank/DDBJ whole genome shotgun (WGS) entry which is preliminary data.</text>
</comment>
<name>A0ABW7VFV9_STROI</name>
<dbReference type="InterPro" id="IPR011234">
    <property type="entry name" value="Fumarylacetoacetase-like_C"/>
</dbReference>